<evidence type="ECO:0000313" key="3">
    <source>
        <dbReference type="Proteomes" id="UP000715781"/>
    </source>
</evidence>
<proteinExistence type="predicted"/>
<feature type="domain" description="Tail specific protease" evidence="1">
    <location>
        <begin position="100"/>
        <end position="316"/>
    </location>
</feature>
<dbReference type="SMART" id="SM00245">
    <property type="entry name" value="TSPc"/>
    <property type="match status" value="1"/>
</dbReference>
<protein>
    <submittedName>
        <fullName evidence="2">S41 family peptidase</fullName>
    </submittedName>
</protein>
<evidence type="ECO:0000259" key="1">
    <source>
        <dbReference type="SMART" id="SM00245"/>
    </source>
</evidence>
<dbReference type="GO" id="GO:0006508">
    <property type="term" value="P:proteolysis"/>
    <property type="evidence" value="ECO:0007669"/>
    <property type="project" value="InterPro"/>
</dbReference>
<dbReference type="Pfam" id="PF11918">
    <property type="entry name" value="Peptidase_S41_N"/>
    <property type="match status" value="1"/>
</dbReference>
<dbReference type="Gene3D" id="3.30.750.44">
    <property type="match status" value="1"/>
</dbReference>
<dbReference type="Proteomes" id="UP000715781">
    <property type="component" value="Unassembled WGS sequence"/>
</dbReference>
<comment type="caution">
    <text evidence="2">The sequence shown here is derived from an EMBL/GenBank/DDBJ whole genome shotgun (WGS) entry which is preliminary data.</text>
</comment>
<dbReference type="InterPro" id="IPR005151">
    <property type="entry name" value="Tail-specific_protease"/>
</dbReference>
<accession>A0A951Q4N5</accession>
<dbReference type="PANTHER" id="PTHR11261:SF3">
    <property type="entry name" value="RETINOL-BINDING PROTEIN 3"/>
    <property type="match status" value="1"/>
</dbReference>
<dbReference type="PANTHER" id="PTHR11261">
    <property type="entry name" value="INTERPHOTORECEPTOR RETINOID-BINDING PROTEIN"/>
    <property type="match status" value="1"/>
</dbReference>
<sequence length="359" mass="40156">MSVFIPLEELCSQSLPDSDQPDLSIDPNVGVQIIETLISLLDKYIFPQVAKKIASHLLTQLQNGNYADITSAMKLAEVLTQQIQTISDDKHLQVFYSYKPLPSLNELGKPTAPKEQEREHRYARWQNFGFYKVERLAGNIGYLDLRGFVPPELAGDTAIATMNFLSNTEALIIDLRHNGGGSPRSVALISTYLFDDQPVHLNNLHWREQDANGAYYERVQQYWTLPYVPGKRYLDKEVYVLTSSFTFSAAEEFANNLKQLKRATIVGETTGGGANPGQFQPLDEHFGVFIPTGRAVNPVTQTNWEGTGVEPDVKVPAEQAQKTAHLEALKGLLTKTTEPEFIDELKQAIATYDHTTAKK</sequence>
<dbReference type="InterPro" id="IPR029045">
    <property type="entry name" value="ClpP/crotonase-like_dom_sf"/>
</dbReference>
<organism evidence="2 3">
    <name type="scientific">Mojavia pulchra JT2-VF2</name>
    <dbReference type="NCBI Taxonomy" id="287848"/>
    <lineage>
        <taxon>Bacteria</taxon>
        <taxon>Bacillati</taxon>
        <taxon>Cyanobacteriota</taxon>
        <taxon>Cyanophyceae</taxon>
        <taxon>Nostocales</taxon>
        <taxon>Nostocaceae</taxon>
    </lineage>
</organism>
<gene>
    <name evidence="2" type="ORF">KME32_26245</name>
</gene>
<dbReference type="Pfam" id="PF03572">
    <property type="entry name" value="Peptidase_S41"/>
    <property type="match status" value="1"/>
</dbReference>
<dbReference type="AlphaFoldDB" id="A0A951Q4N5"/>
<dbReference type="CDD" id="cd07563">
    <property type="entry name" value="Peptidase_S41_IRBP"/>
    <property type="match status" value="1"/>
</dbReference>
<reference evidence="2" key="2">
    <citation type="journal article" date="2022" name="Microbiol. Resour. Announc.">
        <title>Metagenome Sequencing to Explore Phylogenomics of Terrestrial Cyanobacteria.</title>
        <authorList>
            <person name="Ward R.D."/>
            <person name="Stajich J.E."/>
            <person name="Johansen J.R."/>
            <person name="Huntemann M."/>
            <person name="Clum A."/>
            <person name="Foster B."/>
            <person name="Foster B."/>
            <person name="Roux S."/>
            <person name="Palaniappan K."/>
            <person name="Varghese N."/>
            <person name="Mukherjee S."/>
            <person name="Reddy T.B.K."/>
            <person name="Daum C."/>
            <person name="Copeland A."/>
            <person name="Chen I.A."/>
            <person name="Ivanova N.N."/>
            <person name="Kyrpides N.C."/>
            <person name="Shapiro N."/>
            <person name="Eloe-Fadrosh E.A."/>
            <person name="Pietrasiak N."/>
        </authorList>
    </citation>
    <scope>NUCLEOTIDE SEQUENCE</scope>
    <source>
        <strain evidence="2">JT2-VF2</strain>
    </source>
</reference>
<dbReference type="SUPFAM" id="SSF52096">
    <property type="entry name" value="ClpP/crotonase"/>
    <property type="match status" value="1"/>
</dbReference>
<reference evidence="2" key="1">
    <citation type="submission" date="2021-05" db="EMBL/GenBank/DDBJ databases">
        <authorList>
            <person name="Pietrasiak N."/>
            <person name="Ward R."/>
            <person name="Stajich J.E."/>
            <person name="Kurbessoian T."/>
        </authorList>
    </citation>
    <scope>NUCLEOTIDE SEQUENCE</scope>
    <source>
        <strain evidence="2">JT2-VF2</strain>
    </source>
</reference>
<name>A0A951Q4N5_9NOST</name>
<dbReference type="GO" id="GO:0008236">
    <property type="term" value="F:serine-type peptidase activity"/>
    <property type="evidence" value="ECO:0007669"/>
    <property type="project" value="InterPro"/>
</dbReference>
<evidence type="ECO:0000313" key="2">
    <source>
        <dbReference type="EMBL" id="MBW4564567.1"/>
    </source>
</evidence>
<dbReference type="Gene3D" id="3.90.226.10">
    <property type="entry name" value="2-enoyl-CoA Hydratase, Chain A, domain 1"/>
    <property type="match status" value="1"/>
</dbReference>
<dbReference type="EMBL" id="JAHHHN010000023">
    <property type="protein sequence ID" value="MBW4564567.1"/>
    <property type="molecule type" value="Genomic_DNA"/>
</dbReference>